<dbReference type="PROSITE" id="PS50082">
    <property type="entry name" value="WD_REPEATS_2"/>
    <property type="match status" value="2"/>
</dbReference>
<dbReference type="AlphaFoldDB" id="A0A8H3TXC0"/>
<dbReference type="PRINTS" id="PR00320">
    <property type="entry name" value="GPROTEINBRPT"/>
</dbReference>
<keyword evidence="3 7" id="KW-0853">WD repeat</keyword>
<feature type="region of interest" description="Disordered" evidence="8">
    <location>
        <begin position="471"/>
        <end position="526"/>
    </location>
</feature>
<dbReference type="InterPro" id="IPR051733">
    <property type="entry name" value="WD_repeat_DCAF13/WDSOF1"/>
</dbReference>
<evidence type="ECO:0000256" key="1">
    <source>
        <dbReference type="ARBA" id="ARBA00004604"/>
    </source>
</evidence>
<keyword evidence="4" id="KW-0677">Repeat</keyword>
<keyword evidence="11" id="KW-1185">Reference proteome</keyword>
<dbReference type="EMBL" id="BLZA01000032">
    <property type="protein sequence ID" value="GHJ88813.1"/>
    <property type="molecule type" value="Genomic_DNA"/>
</dbReference>
<dbReference type="SMART" id="SM00320">
    <property type="entry name" value="WD40"/>
    <property type="match status" value="7"/>
</dbReference>
<dbReference type="GO" id="GO:0032040">
    <property type="term" value="C:small-subunit processome"/>
    <property type="evidence" value="ECO:0007669"/>
    <property type="project" value="TreeGrafter"/>
</dbReference>
<dbReference type="Gene3D" id="2.130.10.10">
    <property type="entry name" value="YVTN repeat-like/Quinoprotein amine dehydrogenase"/>
    <property type="match status" value="2"/>
</dbReference>
<dbReference type="SUPFAM" id="SSF50978">
    <property type="entry name" value="WD40 repeat-like"/>
    <property type="match status" value="1"/>
</dbReference>
<dbReference type="InterPro" id="IPR020472">
    <property type="entry name" value="WD40_PAC1"/>
</dbReference>
<evidence type="ECO:0000259" key="9">
    <source>
        <dbReference type="Pfam" id="PF04158"/>
    </source>
</evidence>
<name>A0A8H3TXC0_9TREE</name>
<feature type="repeat" description="WD" evidence="7">
    <location>
        <begin position="359"/>
        <end position="400"/>
    </location>
</feature>
<comment type="subcellular location">
    <subcellularLocation>
        <location evidence="1">Nucleus</location>
        <location evidence="1">Nucleolus</location>
    </subcellularLocation>
</comment>
<dbReference type="OrthoDB" id="10249065at2759"/>
<dbReference type="InterPro" id="IPR001680">
    <property type="entry name" value="WD40_rpt"/>
</dbReference>
<evidence type="ECO:0000256" key="7">
    <source>
        <dbReference type="PROSITE-ProRule" id="PRU00221"/>
    </source>
</evidence>
<dbReference type="InterPro" id="IPR007287">
    <property type="entry name" value="Sof1"/>
</dbReference>
<dbReference type="InterPro" id="IPR015943">
    <property type="entry name" value="WD40/YVTN_repeat-like_dom_sf"/>
</dbReference>
<evidence type="ECO:0000256" key="5">
    <source>
        <dbReference type="ARBA" id="ARBA00023242"/>
    </source>
</evidence>
<dbReference type="PROSITE" id="PS50294">
    <property type="entry name" value="WD_REPEATS_REGION"/>
    <property type="match status" value="1"/>
</dbReference>
<evidence type="ECO:0000256" key="6">
    <source>
        <dbReference type="ARBA" id="ARBA00023274"/>
    </source>
</evidence>
<organism evidence="10 11">
    <name type="scientific">Naganishia liquefaciens</name>
    <dbReference type="NCBI Taxonomy" id="104408"/>
    <lineage>
        <taxon>Eukaryota</taxon>
        <taxon>Fungi</taxon>
        <taxon>Dikarya</taxon>
        <taxon>Basidiomycota</taxon>
        <taxon>Agaricomycotina</taxon>
        <taxon>Tremellomycetes</taxon>
        <taxon>Filobasidiales</taxon>
        <taxon>Filobasidiaceae</taxon>
        <taxon>Naganishia</taxon>
    </lineage>
</organism>
<feature type="repeat" description="WD" evidence="7">
    <location>
        <begin position="402"/>
        <end position="434"/>
    </location>
</feature>
<comment type="similarity">
    <text evidence="2">Belongs to the WD repeat DCAF13/WDSOF1 family.</text>
</comment>
<comment type="caution">
    <text evidence="10">The sequence shown here is derived from an EMBL/GenBank/DDBJ whole genome shotgun (WGS) entry which is preliminary data.</text>
</comment>
<dbReference type="Proteomes" id="UP000620104">
    <property type="component" value="Unassembled WGS sequence"/>
</dbReference>
<evidence type="ECO:0000256" key="2">
    <source>
        <dbReference type="ARBA" id="ARBA00005649"/>
    </source>
</evidence>
<feature type="compositionally biased region" description="Basic and acidic residues" evidence="8">
    <location>
        <begin position="483"/>
        <end position="526"/>
    </location>
</feature>
<keyword evidence="5" id="KW-0539">Nucleus</keyword>
<reference evidence="10" key="1">
    <citation type="submission" date="2020-07" db="EMBL/GenBank/DDBJ databases">
        <title>Draft Genome Sequence of a Deep-Sea Yeast, Naganishia (Cryptococcus) liquefaciens strain N6.</title>
        <authorList>
            <person name="Han Y.W."/>
            <person name="Kajitani R."/>
            <person name="Morimoto H."/>
            <person name="Parhat M."/>
            <person name="Tsubouchi H."/>
            <person name="Bakenova O."/>
            <person name="Ogata M."/>
            <person name="Argunhan B."/>
            <person name="Aoki R."/>
            <person name="Kajiwara S."/>
            <person name="Itoh T."/>
            <person name="Iwasaki H."/>
        </authorList>
    </citation>
    <scope>NUCLEOTIDE SEQUENCE</scope>
    <source>
        <strain evidence="10">N6</strain>
    </source>
</reference>
<evidence type="ECO:0000313" key="11">
    <source>
        <dbReference type="Proteomes" id="UP000620104"/>
    </source>
</evidence>
<feature type="domain" description="Sof1-like protein" evidence="9">
    <location>
        <begin position="436"/>
        <end position="520"/>
    </location>
</feature>
<protein>
    <recommendedName>
        <fullName evidence="9">Sof1-like protein domain-containing protein</fullName>
    </recommendedName>
</protein>
<evidence type="ECO:0000313" key="10">
    <source>
        <dbReference type="EMBL" id="GHJ88813.1"/>
    </source>
</evidence>
<proteinExistence type="inferred from homology"/>
<feature type="region of interest" description="Disordered" evidence="8">
    <location>
        <begin position="1"/>
        <end position="30"/>
    </location>
</feature>
<evidence type="ECO:0000256" key="8">
    <source>
        <dbReference type="SAM" id="MobiDB-lite"/>
    </source>
</evidence>
<dbReference type="GO" id="GO:0000462">
    <property type="term" value="P:maturation of SSU-rRNA from tricistronic rRNA transcript (SSU-rRNA, 5.8S rRNA, LSU-rRNA)"/>
    <property type="evidence" value="ECO:0007669"/>
    <property type="project" value="TreeGrafter"/>
</dbReference>
<dbReference type="Pfam" id="PF00400">
    <property type="entry name" value="WD40"/>
    <property type="match status" value="3"/>
</dbReference>
<dbReference type="InterPro" id="IPR036322">
    <property type="entry name" value="WD40_repeat_dom_sf"/>
</dbReference>
<accession>A0A8H3TXC0</accession>
<dbReference type="PANTHER" id="PTHR22851">
    <property type="entry name" value="U3 SMALL NUCLEOLAR RNA U3 SNORNA ASSOCIATED PROTEIN"/>
    <property type="match status" value="1"/>
</dbReference>
<gene>
    <name evidence="10" type="ORF">NliqN6_5215</name>
</gene>
<dbReference type="PANTHER" id="PTHR22851:SF0">
    <property type="entry name" value="DDB1- AND CUL4-ASSOCIATED FACTOR 13"/>
    <property type="match status" value="1"/>
</dbReference>
<sequence length="526" mass="59355">MKVKVISRSLDDHLPSSSTAPHPIQRNLDPSLHPFARAREYTRAVTASKMDRMFAKPFVGALEGHQDGVYSLAKDARRIGIVAGGGGDGEVIIHSLSLRRPILKLPQAHKGMVSGLTFTSHKNDMHRQLLSCGSLDMTIKMWKVSKALTGHLSRTAIDMEEGEALDEYGRNAFADVGGKGRLDGMMDEDQARLDLDLDDEEGGFMEAEGGGLNLDEEKRQKAAERIEPMMVYQGKHGFNGIDHHRTDTVFATASNTVQIWDHTRSTALSNLQFGSSLETVAKVKFNQSETSVLASIGNDRTMCLYDIRTGKAERRIVMNMRSNSLSWSPTLPTVMLLASEDHNLYTFDIRKLESPTQVYKGHVAGVMSCDWSPTGEEFVSGSYDRTVRLWNRDEGRSRDVYHTKRMQRVFDTVYTPTADFVLSASDDGNVRIWKNNASAKLGPMDTRERQQMEYRKKLREKWAGESSVRKIERQRHVPSAIKKTADLKRTMLDARKAKEENRRRHTREGESKPKAERKKVMVAEQR</sequence>
<dbReference type="Pfam" id="PF04158">
    <property type="entry name" value="Sof1"/>
    <property type="match status" value="1"/>
</dbReference>
<keyword evidence="6" id="KW-0687">Ribonucleoprotein</keyword>
<evidence type="ECO:0000256" key="4">
    <source>
        <dbReference type="ARBA" id="ARBA00022737"/>
    </source>
</evidence>
<evidence type="ECO:0000256" key="3">
    <source>
        <dbReference type="ARBA" id="ARBA00022574"/>
    </source>
</evidence>